<feature type="compositionally biased region" description="Basic and acidic residues" evidence="1">
    <location>
        <begin position="108"/>
        <end position="118"/>
    </location>
</feature>
<dbReference type="Proteomes" id="UP000221165">
    <property type="component" value="Unassembled WGS sequence"/>
</dbReference>
<keyword evidence="4" id="KW-1185">Reference proteome</keyword>
<organism evidence="3 4">
    <name type="scientific">Cystoisospora suis</name>
    <dbReference type="NCBI Taxonomy" id="483139"/>
    <lineage>
        <taxon>Eukaryota</taxon>
        <taxon>Sar</taxon>
        <taxon>Alveolata</taxon>
        <taxon>Apicomplexa</taxon>
        <taxon>Conoidasida</taxon>
        <taxon>Coccidia</taxon>
        <taxon>Eucoccidiorida</taxon>
        <taxon>Eimeriorina</taxon>
        <taxon>Sarcocystidae</taxon>
        <taxon>Cystoisospora</taxon>
    </lineage>
</organism>
<keyword evidence="2 3" id="KW-0812">Transmembrane</keyword>
<gene>
    <name evidence="3" type="ORF">CSUI_011239</name>
</gene>
<accession>A0A2C6JTI0</accession>
<reference evidence="3 4" key="1">
    <citation type="journal article" date="2017" name="Int. J. Parasitol.">
        <title>The genome of the protozoan parasite Cystoisospora suis and a reverse vaccinology approach to identify vaccine candidates.</title>
        <authorList>
            <person name="Palmieri N."/>
            <person name="Shrestha A."/>
            <person name="Ruttkowski B."/>
            <person name="Beck T."/>
            <person name="Vogl C."/>
            <person name="Tomley F."/>
            <person name="Blake D.P."/>
            <person name="Joachim A."/>
        </authorList>
    </citation>
    <scope>NUCLEOTIDE SEQUENCE [LARGE SCALE GENOMIC DNA]</scope>
    <source>
        <strain evidence="3 4">Wien I</strain>
    </source>
</reference>
<keyword evidence="2" id="KW-1133">Transmembrane helix</keyword>
<comment type="caution">
    <text evidence="3">The sequence shown here is derived from an EMBL/GenBank/DDBJ whole genome shotgun (WGS) entry which is preliminary data.</text>
</comment>
<evidence type="ECO:0000256" key="2">
    <source>
        <dbReference type="SAM" id="Phobius"/>
    </source>
</evidence>
<dbReference type="VEuPathDB" id="ToxoDB:CSUI_011239"/>
<keyword evidence="2" id="KW-0472">Membrane</keyword>
<dbReference type="RefSeq" id="XP_067916684.1">
    <property type="nucleotide sequence ID" value="XM_068071340.1"/>
</dbReference>
<dbReference type="EMBL" id="MIGC01010313">
    <property type="protein sequence ID" value="PHJ14950.1"/>
    <property type="molecule type" value="Genomic_DNA"/>
</dbReference>
<name>A0A2C6JTI0_9APIC</name>
<protein>
    <submittedName>
        <fullName evidence="3">Transmembrane protein</fullName>
    </submittedName>
</protein>
<feature type="region of interest" description="Disordered" evidence="1">
    <location>
        <begin position="99"/>
        <end position="118"/>
    </location>
</feature>
<feature type="region of interest" description="Disordered" evidence="1">
    <location>
        <begin position="162"/>
        <end position="205"/>
    </location>
</feature>
<feature type="transmembrane region" description="Helical" evidence="2">
    <location>
        <begin position="126"/>
        <end position="147"/>
    </location>
</feature>
<evidence type="ECO:0000256" key="1">
    <source>
        <dbReference type="SAM" id="MobiDB-lite"/>
    </source>
</evidence>
<sequence>MATKKTLPRRVARQLERAAPAVYFSSAVVLLLECVFKLPNPGDATPGSLGVRYASAEEDGAQADRSLLSGEDGALNQLRGTGVEAPVTPGDLLSFLSPTTPQPGLSTHRPEGGEVEQRGWRGGHTAVVTAIAVAVICAVIVAAMYIYQNVFPKQKSSRAAAATGREGSQAYDTGGEETPVCSATPGKPNANDSADPFRRGRSATLSAPSSSSFIAEMHLGNPLMAPQYLASEEYITPSRSSVNLSPRRLIDAQVENVNPRPSSLAPCP</sequence>
<proteinExistence type="predicted"/>
<evidence type="ECO:0000313" key="4">
    <source>
        <dbReference type="Proteomes" id="UP000221165"/>
    </source>
</evidence>
<dbReference type="AlphaFoldDB" id="A0A2C6JTI0"/>
<dbReference type="GeneID" id="94434551"/>
<evidence type="ECO:0000313" key="3">
    <source>
        <dbReference type="EMBL" id="PHJ14950.1"/>
    </source>
</evidence>